<evidence type="ECO:0000256" key="2">
    <source>
        <dbReference type="SAM" id="SignalP"/>
    </source>
</evidence>
<gene>
    <name evidence="3" type="ORF">ACFOY1_18000</name>
</gene>
<evidence type="ECO:0000313" key="4">
    <source>
        <dbReference type="Proteomes" id="UP001595848"/>
    </source>
</evidence>
<proteinExistence type="inferred from homology"/>
<keyword evidence="4" id="KW-1185">Reference proteome</keyword>
<organism evidence="3 4">
    <name type="scientific">Candidimonas humi</name>
    <dbReference type="NCBI Taxonomy" id="683355"/>
    <lineage>
        <taxon>Bacteria</taxon>
        <taxon>Pseudomonadati</taxon>
        <taxon>Pseudomonadota</taxon>
        <taxon>Betaproteobacteria</taxon>
        <taxon>Burkholderiales</taxon>
        <taxon>Alcaligenaceae</taxon>
        <taxon>Candidimonas</taxon>
    </lineage>
</organism>
<reference evidence="4" key="1">
    <citation type="journal article" date="2019" name="Int. J. Syst. Evol. Microbiol.">
        <title>The Global Catalogue of Microorganisms (GCM) 10K type strain sequencing project: providing services to taxonomists for standard genome sequencing and annotation.</title>
        <authorList>
            <consortium name="The Broad Institute Genomics Platform"/>
            <consortium name="The Broad Institute Genome Sequencing Center for Infectious Disease"/>
            <person name="Wu L."/>
            <person name="Ma J."/>
        </authorList>
    </citation>
    <scope>NUCLEOTIDE SEQUENCE [LARGE SCALE GENOMIC DNA]</scope>
    <source>
        <strain evidence="4">LMG 24813</strain>
    </source>
</reference>
<feature type="signal peptide" evidence="2">
    <location>
        <begin position="1"/>
        <end position="18"/>
    </location>
</feature>
<dbReference type="InterPro" id="IPR005064">
    <property type="entry name" value="BUG"/>
</dbReference>
<accession>A0ABV8P0X5</accession>
<dbReference type="CDD" id="cd07012">
    <property type="entry name" value="PBP2_Bug_TTT"/>
    <property type="match status" value="1"/>
</dbReference>
<comment type="caution">
    <text evidence="3">The sequence shown here is derived from an EMBL/GenBank/DDBJ whole genome shotgun (WGS) entry which is preliminary data.</text>
</comment>
<sequence>MRKILMAALACLAFSAHAQDYSNYPAHPIRFIIISSAGSGGDVLSRLLISKMAPILKGNMVPYNKPGAGGSIATDMVAKAAPDGYTIGIGGATTHVLLPASNPHLSYDPVKDFEPIGQVGTASILLLATKDFPANNLKELVALAKKSPETLQYASWGNASTGNFCGELLKLARGIKMTHIPYKSVAQIQNDMLGGFVKLGFVDMASGTPLVKSGRLKALASCTSPSPSLPEVPSYEKEGITFSGQHMGALRWALYAPAGTPKPIVAKLSAALKQTVEMPDVKAKLLAWGITPAFVGGDELQKSTIADIAAWKKVAKAANIVSSF</sequence>
<dbReference type="EMBL" id="JBHSBV010000007">
    <property type="protein sequence ID" value="MFC4202849.1"/>
    <property type="molecule type" value="Genomic_DNA"/>
</dbReference>
<comment type="similarity">
    <text evidence="1">Belongs to the UPF0065 (bug) family.</text>
</comment>
<dbReference type="PANTHER" id="PTHR42928">
    <property type="entry name" value="TRICARBOXYLATE-BINDING PROTEIN"/>
    <property type="match status" value="1"/>
</dbReference>
<name>A0ABV8P0X5_9BURK</name>
<evidence type="ECO:0000313" key="3">
    <source>
        <dbReference type="EMBL" id="MFC4202849.1"/>
    </source>
</evidence>
<keyword evidence="2" id="KW-0732">Signal</keyword>
<protein>
    <submittedName>
        <fullName evidence="3">Bug family tripartite tricarboxylate transporter substrate binding protein</fullName>
    </submittedName>
</protein>
<feature type="chain" id="PRO_5045141410" evidence="2">
    <location>
        <begin position="19"/>
        <end position="324"/>
    </location>
</feature>
<dbReference type="Proteomes" id="UP001595848">
    <property type="component" value="Unassembled WGS sequence"/>
</dbReference>
<evidence type="ECO:0000256" key="1">
    <source>
        <dbReference type="ARBA" id="ARBA00006987"/>
    </source>
</evidence>
<dbReference type="PANTHER" id="PTHR42928:SF5">
    <property type="entry name" value="BLR1237 PROTEIN"/>
    <property type="match status" value="1"/>
</dbReference>
<dbReference type="RefSeq" id="WP_217965412.1">
    <property type="nucleotide sequence ID" value="NZ_JAHTBN010000006.1"/>
</dbReference>
<dbReference type="Pfam" id="PF03401">
    <property type="entry name" value="TctC"/>
    <property type="match status" value="1"/>
</dbReference>
<dbReference type="PIRSF" id="PIRSF017082">
    <property type="entry name" value="YflP"/>
    <property type="match status" value="1"/>
</dbReference>